<organism evidence="7 8">
    <name type="scientific">Haloplasma contractile SSD-17B</name>
    <dbReference type="NCBI Taxonomy" id="1033810"/>
    <lineage>
        <taxon>Bacteria</taxon>
        <taxon>Bacillati</taxon>
        <taxon>Mycoplasmatota</taxon>
        <taxon>Mollicutes</taxon>
        <taxon>Haloplasmatales</taxon>
        <taxon>Haloplasmataceae</taxon>
        <taxon>Haloplasma</taxon>
    </lineage>
</organism>
<dbReference type="AlphaFoldDB" id="U2FDK8"/>
<dbReference type="InParanoid" id="U2FDK8"/>
<dbReference type="OrthoDB" id="9778870at2"/>
<dbReference type="InterPro" id="IPR050683">
    <property type="entry name" value="Bact_Polysacc_Export_ATP-bd"/>
</dbReference>
<keyword evidence="4 7" id="KW-0067">ATP-binding</keyword>
<gene>
    <name evidence="7" type="ORF">HLPCO_002881</name>
</gene>
<proteinExistence type="inferred from homology"/>
<dbReference type="STRING" id="1033810.HLPCO_002881"/>
<dbReference type="PANTHER" id="PTHR46743:SF2">
    <property type="entry name" value="TEICHOIC ACIDS EXPORT ATP-BINDING PROTEIN TAGH"/>
    <property type="match status" value="1"/>
</dbReference>
<keyword evidence="7" id="KW-0378">Hydrolase</keyword>
<dbReference type="Proteomes" id="UP000005707">
    <property type="component" value="Unassembled WGS sequence"/>
</dbReference>
<dbReference type="SMART" id="SM00382">
    <property type="entry name" value="AAA"/>
    <property type="match status" value="1"/>
</dbReference>
<dbReference type="EMBL" id="AFNU02000017">
    <property type="protein sequence ID" value="ERJ11060.1"/>
    <property type="molecule type" value="Genomic_DNA"/>
</dbReference>
<dbReference type="GO" id="GO:0005524">
    <property type="term" value="F:ATP binding"/>
    <property type="evidence" value="ECO:0007669"/>
    <property type="project" value="UniProtKB-KW"/>
</dbReference>
<dbReference type="eggNOG" id="COG1134">
    <property type="taxonomic scope" value="Bacteria"/>
</dbReference>
<dbReference type="InterPro" id="IPR017871">
    <property type="entry name" value="ABC_transporter-like_CS"/>
</dbReference>
<dbReference type="Pfam" id="PF00005">
    <property type="entry name" value="ABC_tran"/>
    <property type="match status" value="1"/>
</dbReference>
<dbReference type="InterPro" id="IPR003593">
    <property type="entry name" value="AAA+_ATPase"/>
</dbReference>
<dbReference type="Gene3D" id="2.70.50.60">
    <property type="entry name" value="abc- transporter (atp binding component) like domain"/>
    <property type="match status" value="1"/>
</dbReference>
<dbReference type="InterPro" id="IPR029439">
    <property type="entry name" value="Wzt_C"/>
</dbReference>
<evidence type="ECO:0000256" key="3">
    <source>
        <dbReference type="ARBA" id="ARBA00022741"/>
    </source>
</evidence>
<keyword evidence="3" id="KW-0547">Nucleotide-binding</keyword>
<evidence type="ECO:0000256" key="2">
    <source>
        <dbReference type="ARBA" id="ARBA00022448"/>
    </source>
</evidence>
<evidence type="ECO:0000313" key="8">
    <source>
        <dbReference type="Proteomes" id="UP000005707"/>
    </source>
</evidence>
<name>U2FDK8_9MOLU</name>
<keyword evidence="2" id="KW-0813">Transport</keyword>
<dbReference type="InterPro" id="IPR027417">
    <property type="entry name" value="P-loop_NTPase"/>
</dbReference>
<dbReference type="PANTHER" id="PTHR46743">
    <property type="entry name" value="TEICHOIC ACIDS EXPORT ATP-BINDING PROTEIN TAGH"/>
    <property type="match status" value="1"/>
</dbReference>
<reference evidence="7 8" key="2">
    <citation type="journal article" date="2013" name="PLoS ONE">
        <title>INDIGO - INtegrated Data Warehouse of MIcrobial GenOmes with Examples from the Red Sea Extremophiles.</title>
        <authorList>
            <person name="Alam I."/>
            <person name="Antunes A."/>
            <person name="Kamau A.A."/>
            <person name="Ba Alawi W."/>
            <person name="Kalkatawi M."/>
            <person name="Stingl U."/>
            <person name="Bajic V.B."/>
        </authorList>
    </citation>
    <scope>NUCLEOTIDE SEQUENCE [LARGE SCALE GENOMIC DNA]</scope>
    <source>
        <strain evidence="7 8">SSD-17B</strain>
    </source>
</reference>
<evidence type="ECO:0000256" key="5">
    <source>
        <dbReference type="SAM" id="Coils"/>
    </source>
</evidence>
<dbReference type="GO" id="GO:0140359">
    <property type="term" value="F:ABC-type transporter activity"/>
    <property type="evidence" value="ECO:0007669"/>
    <property type="project" value="InterPro"/>
</dbReference>
<reference evidence="7 8" key="1">
    <citation type="journal article" date="2011" name="J. Bacteriol.">
        <title>Genome sequence of Haloplasma contractile, an unusual contractile bacterium from a deep-sea anoxic brine lake.</title>
        <authorList>
            <person name="Antunes A."/>
            <person name="Alam I."/>
            <person name="El Dorry H."/>
            <person name="Siam R."/>
            <person name="Robertson A."/>
            <person name="Bajic V.B."/>
            <person name="Stingl U."/>
        </authorList>
    </citation>
    <scope>NUCLEOTIDE SEQUENCE [LARGE SCALE GENOMIC DNA]</scope>
    <source>
        <strain evidence="7 8">SSD-17B</strain>
    </source>
</reference>
<feature type="domain" description="ABC transporter" evidence="6">
    <location>
        <begin position="22"/>
        <end position="244"/>
    </location>
</feature>
<evidence type="ECO:0000256" key="4">
    <source>
        <dbReference type="ARBA" id="ARBA00022840"/>
    </source>
</evidence>
<dbReference type="PROSITE" id="PS00211">
    <property type="entry name" value="ABC_TRANSPORTER_1"/>
    <property type="match status" value="1"/>
</dbReference>
<keyword evidence="8" id="KW-1185">Reference proteome</keyword>
<dbReference type="EC" id="3.6.3.40" evidence="7"/>
<dbReference type="GO" id="GO:0016020">
    <property type="term" value="C:membrane"/>
    <property type="evidence" value="ECO:0007669"/>
    <property type="project" value="InterPro"/>
</dbReference>
<dbReference type="Gene3D" id="3.40.50.300">
    <property type="entry name" value="P-loop containing nucleotide triphosphate hydrolases"/>
    <property type="match status" value="1"/>
</dbReference>
<dbReference type="CDD" id="cd03220">
    <property type="entry name" value="ABC_KpsT_Wzt"/>
    <property type="match status" value="1"/>
</dbReference>
<dbReference type="GO" id="GO:0016887">
    <property type="term" value="F:ATP hydrolysis activity"/>
    <property type="evidence" value="ECO:0007669"/>
    <property type="project" value="InterPro"/>
</dbReference>
<dbReference type="PROSITE" id="PS50893">
    <property type="entry name" value="ABC_TRANSPORTER_2"/>
    <property type="match status" value="1"/>
</dbReference>
<evidence type="ECO:0000313" key="7">
    <source>
        <dbReference type="EMBL" id="ERJ11060.1"/>
    </source>
</evidence>
<dbReference type="SUPFAM" id="SSF52540">
    <property type="entry name" value="P-loop containing nucleoside triphosphate hydrolases"/>
    <property type="match status" value="1"/>
</dbReference>
<comment type="caution">
    <text evidence="7">The sequence shown here is derived from an EMBL/GenBank/DDBJ whole genome shotgun (WGS) entry which is preliminary data.</text>
</comment>
<evidence type="ECO:0000256" key="1">
    <source>
        <dbReference type="ARBA" id="ARBA00005417"/>
    </source>
</evidence>
<dbReference type="InterPro" id="IPR015860">
    <property type="entry name" value="ABC_transpr_TagH-like"/>
</dbReference>
<dbReference type="Pfam" id="PF14524">
    <property type="entry name" value="Wzt_C"/>
    <property type="match status" value="1"/>
</dbReference>
<evidence type="ECO:0000259" key="6">
    <source>
        <dbReference type="PROSITE" id="PS50893"/>
    </source>
</evidence>
<feature type="coiled-coil region" evidence="5">
    <location>
        <begin position="235"/>
        <end position="262"/>
    </location>
</feature>
<keyword evidence="5" id="KW-0175">Coiled coil</keyword>
<protein>
    <submittedName>
        <fullName evidence="7">Teichoic acids export ATP-binding protein TagH</fullName>
        <ecNumber evidence="7">3.6.3.40</ecNumber>
    </submittedName>
</protein>
<sequence>MEHCIELKNITKKYKIYDSKAQRLFDIVTKKNKANLFTALNNINISVKKGDIVGIMGVNGSGKSTLLKIISGVTYATEGQMKIDGRVSSLLELSAGFDENSTGIENIYLKGLLIGMDKKEINKIVNDIIEFAAIGDYIHQPVRMYSSGMKARLGFSISIHVQPDILIVDEALSVGDEAFRIKCYNAINDIKEEGATILFVSHSLSQLKTFCNKGIWLNTGEIKAVGDIGEVIFKYRQFLKTLNNNEEENENFESKTKNKKENHKIVTLDHIFKRLGASMRNKNNEKTYTFGIKDEIKINCTYEISKPMKYIKVKFKITDDNNNLIYENNLSDEQYNLSGESGTYDLRITLNNSSLLPGAYFVDMLLFDESLLNKIYIIKKQGIEIKYEQKNDKGEGMVLLEHQLYTKKRV</sequence>
<comment type="similarity">
    <text evidence="1">Belongs to the ABC transporter superfamily.</text>
</comment>
<accession>U2FDK8</accession>
<dbReference type="RefSeq" id="WP_008824749.1">
    <property type="nucleotide sequence ID" value="NZ_AFNU02000017.1"/>
</dbReference>
<dbReference type="InterPro" id="IPR003439">
    <property type="entry name" value="ABC_transporter-like_ATP-bd"/>
</dbReference>